<dbReference type="EMBL" id="CP099427">
    <property type="protein sequence ID" value="USW57499.1"/>
    <property type="molecule type" value="Genomic_DNA"/>
</dbReference>
<evidence type="ECO:0000313" key="3">
    <source>
        <dbReference type="Proteomes" id="UP001056384"/>
    </source>
</evidence>
<evidence type="ECO:0000313" key="2">
    <source>
        <dbReference type="EMBL" id="USW57499.1"/>
    </source>
</evidence>
<evidence type="ECO:0000256" key="1">
    <source>
        <dbReference type="SAM" id="MobiDB-lite"/>
    </source>
</evidence>
<feature type="compositionally biased region" description="Low complexity" evidence="1">
    <location>
        <begin position="1"/>
        <end position="13"/>
    </location>
</feature>
<dbReference type="Proteomes" id="UP001056384">
    <property type="component" value="Chromosome 10"/>
</dbReference>
<feature type="region of interest" description="Disordered" evidence="1">
    <location>
        <begin position="144"/>
        <end position="197"/>
    </location>
</feature>
<accession>A0A9Q9AY15</accession>
<keyword evidence="3" id="KW-1185">Reference proteome</keyword>
<protein>
    <submittedName>
        <fullName evidence="2">Uncharacterized protein</fullName>
    </submittedName>
</protein>
<feature type="compositionally biased region" description="Basic and acidic residues" evidence="1">
    <location>
        <begin position="148"/>
        <end position="191"/>
    </location>
</feature>
<dbReference type="AlphaFoldDB" id="A0A9Q9AY15"/>
<feature type="region of interest" description="Disordered" evidence="1">
    <location>
        <begin position="1"/>
        <end position="131"/>
    </location>
</feature>
<feature type="compositionally biased region" description="Basic residues" evidence="1">
    <location>
        <begin position="69"/>
        <end position="91"/>
    </location>
</feature>
<sequence length="223" mass="24626">MSTDTTDPSTTAPQESKGTKDETGQTMLKLKITKAIDTNSASKPPLPSKKRSRAKADPTDGHDDSQLPPKKKKKSTTIKPKAKSPKPKQTSRGKDKQPRISQAEILDDFFDMSGWLPPNSPGNASSMWRPNDKVREQRVALGESVMRVVERERAEGRGARKVEREKAVERERGGKRDRGEKDEEQAEKAEVEQPCESGAMIGTKALCRSRNSSSPTLSLQSQV</sequence>
<gene>
    <name evidence="2" type="ORF">Slin15195_G108180</name>
</gene>
<proteinExistence type="predicted"/>
<feature type="compositionally biased region" description="Basic and acidic residues" evidence="1">
    <location>
        <begin position="54"/>
        <end position="65"/>
    </location>
</feature>
<name>A0A9Q9AY15_9PEZI</name>
<organism evidence="2 3">
    <name type="scientific">Septoria linicola</name>
    <dbReference type="NCBI Taxonomy" id="215465"/>
    <lineage>
        <taxon>Eukaryota</taxon>
        <taxon>Fungi</taxon>
        <taxon>Dikarya</taxon>
        <taxon>Ascomycota</taxon>
        <taxon>Pezizomycotina</taxon>
        <taxon>Dothideomycetes</taxon>
        <taxon>Dothideomycetidae</taxon>
        <taxon>Mycosphaerellales</taxon>
        <taxon>Mycosphaerellaceae</taxon>
        <taxon>Septoria</taxon>
    </lineage>
</organism>
<reference evidence="2" key="1">
    <citation type="submission" date="2022-06" db="EMBL/GenBank/DDBJ databases">
        <title>Complete genome sequences of two strains of the flax pathogen Septoria linicola.</title>
        <authorList>
            <person name="Lapalu N."/>
            <person name="Simon A."/>
            <person name="Demenou B."/>
            <person name="Paumier D."/>
            <person name="Guillot M.-P."/>
            <person name="Gout L."/>
            <person name="Valade R."/>
        </authorList>
    </citation>
    <scope>NUCLEOTIDE SEQUENCE</scope>
    <source>
        <strain evidence="2">SE15195</strain>
    </source>
</reference>